<dbReference type="InterPro" id="IPR000529">
    <property type="entry name" value="Ribosomal_bS6"/>
</dbReference>
<evidence type="ECO:0000256" key="2">
    <source>
        <dbReference type="SAM" id="MobiDB-lite"/>
    </source>
</evidence>
<reference evidence="3" key="1">
    <citation type="submission" date="2018-06" db="EMBL/GenBank/DDBJ databases">
        <authorList>
            <person name="Zhirakovskaya E."/>
        </authorList>
    </citation>
    <scope>NUCLEOTIDE SEQUENCE</scope>
</reference>
<dbReference type="GO" id="GO:0003735">
    <property type="term" value="F:structural constituent of ribosome"/>
    <property type="evidence" value="ECO:0007669"/>
    <property type="project" value="InterPro"/>
</dbReference>
<organism evidence="3">
    <name type="scientific">hydrothermal vent metagenome</name>
    <dbReference type="NCBI Taxonomy" id="652676"/>
    <lineage>
        <taxon>unclassified sequences</taxon>
        <taxon>metagenomes</taxon>
        <taxon>ecological metagenomes</taxon>
    </lineage>
</organism>
<dbReference type="SUPFAM" id="SSF54995">
    <property type="entry name" value="Ribosomal protein S6"/>
    <property type="match status" value="1"/>
</dbReference>
<dbReference type="Gene3D" id="3.30.70.60">
    <property type="match status" value="1"/>
</dbReference>
<dbReference type="InterPro" id="IPR035980">
    <property type="entry name" value="Ribosomal_bS6_sf"/>
</dbReference>
<gene>
    <name evidence="3" type="ORF">MNBD_CPR01-505</name>
</gene>
<protein>
    <recommendedName>
        <fullName evidence="4">SSU ribosomal protein S6p</fullName>
    </recommendedName>
</protein>
<dbReference type="EMBL" id="UOEV01000063">
    <property type="protein sequence ID" value="VAW32693.1"/>
    <property type="molecule type" value="Genomic_DNA"/>
</dbReference>
<dbReference type="GO" id="GO:0019843">
    <property type="term" value="F:rRNA binding"/>
    <property type="evidence" value="ECO:0007669"/>
    <property type="project" value="InterPro"/>
</dbReference>
<dbReference type="GO" id="GO:0005840">
    <property type="term" value="C:ribosome"/>
    <property type="evidence" value="ECO:0007669"/>
    <property type="project" value="InterPro"/>
</dbReference>
<evidence type="ECO:0000256" key="1">
    <source>
        <dbReference type="ARBA" id="ARBA00009512"/>
    </source>
</evidence>
<name>A0A3B0UWZ6_9ZZZZ</name>
<evidence type="ECO:0000313" key="3">
    <source>
        <dbReference type="EMBL" id="VAW32693.1"/>
    </source>
</evidence>
<comment type="similarity">
    <text evidence="1">Belongs to the bacterial ribosomal protein bS6 family.</text>
</comment>
<sequence>MVKKQKEETAKDAVVEEGRNEPHVYELGFHIDPDLSQDDVKTVYQTMKETIASVGTVVATGKPEKIALAYTISRMEHTGRHDFSSAFFSWIAYETTAEGHKKVLENAESEQRIFRFIDILTTKESAEHTAEEYEMRTKVLDKSSDKPKEENVSEEQLDVALKEVAV</sequence>
<evidence type="ECO:0008006" key="4">
    <source>
        <dbReference type="Google" id="ProtNLM"/>
    </source>
</evidence>
<dbReference type="InterPro" id="IPR014717">
    <property type="entry name" value="Transl_elong_EF1B/ribsomal_bS6"/>
</dbReference>
<proteinExistence type="inferred from homology"/>
<accession>A0A3B0UWZ6</accession>
<feature type="compositionally biased region" description="Basic and acidic residues" evidence="2">
    <location>
        <begin position="128"/>
        <end position="151"/>
    </location>
</feature>
<dbReference type="GO" id="GO:0006412">
    <property type="term" value="P:translation"/>
    <property type="evidence" value="ECO:0007669"/>
    <property type="project" value="InterPro"/>
</dbReference>
<dbReference type="AlphaFoldDB" id="A0A3B0UWZ6"/>
<feature type="region of interest" description="Disordered" evidence="2">
    <location>
        <begin position="128"/>
        <end position="155"/>
    </location>
</feature>
<dbReference type="Pfam" id="PF01250">
    <property type="entry name" value="Ribosomal_S6"/>
    <property type="match status" value="1"/>
</dbReference>